<dbReference type="EMBL" id="BTSX01000004">
    <property type="protein sequence ID" value="GMS91740.1"/>
    <property type="molecule type" value="Genomic_DNA"/>
</dbReference>
<name>A0AAV5TFD5_9BILA</name>
<keyword evidence="3" id="KW-1185">Reference proteome</keyword>
<comment type="caution">
    <text evidence="2">The sequence shown here is derived from an EMBL/GenBank/DDBJ whole genome shotgun (WGS) entry which is preliminary data.</text>
</comment>
<accession>A0AAV5TFD5</accession>
<dbReference type="InterPro" id="IPR043968">
    <property type="entry name" value="SGNH"/>
</dbReference>
<dbReference type="PANTHER" id="PTHR23028">
    <property type="entry name" value="ACETYLTRANSFERASE"/>
    <property type="match status" value="1"/>
</dbReference>
<dbReference type="AlphaFoldDB" id="A0AAV5TFD5"/>
<protein>
    <recommendedName>
        <fullName evidence="1">SGNH domain-containing protein</fullName>
    </recommendedName>
</protein>
<feature type="domain" description="SGNH" evidence="1">
    <location>
        <begin position="61"/>
        <end position="283"/>
    </location>
</feature>
<dbReference type="InterPro" id="IPR050879">
    <property type="entry name" value="Acyltransferase_3"/>
</dbReference>
<dbReference type="GO" id="GO:0016020">
    <property type="term" value="C:membrane"/>
    <property type="evidence" value="ECO:0007669"/>
    <property type="project" value="TreeGrafter"/>
</dbReference>
<reference evidence="2" key="1">
    <citation type="submission" date="2023-10" db="EMBL/GenBank/DDBJ databases">
        <title>Genome assembly of Pristionchus species.</title>
        <authorList>
            <person name="Yoshida K."/>
            <person name="Sommer R.J."/>
        </authorList>
    </citation>
    <scope>NUCLEOTIDE SEQUENCE</scope>
    <source>
        <strain evidence="2">RS0144</strain>
    </source>
</reference>
<dbReference type="Proteomes" id="UP001432027">
    <property type="component" value="Unassembled WGS sequence"/>
</dbReference>
<dbReference type="GO" id="GO:0000271">
    <property type="term" value="P:polysaccharide biosynthetic process"/>
    <property type="evidence" value="ECO:0007669"/>
    <property type="project" value="TreeGrafter"/>
</dbReference>
<evidence type="ECO:0000259" key="1">
    <source>
        <dbReference type="Pfam" id="PF19040"/>
    </source>
</evidence>
<organism evidence="2 3">
    <name type="scientific">Pristionchus entomophagus</name>
    <dbReference type="NCBI Taxonomy" id="358040"/>
    <lineage>
        <taxon>Eukaryota</taxon>
        <taxon>Metazoa</taxon>
        <taxon>Ecdysozoa</taxon>
        <taxon>Nematoda</taxon>
        <taxon>Chromadorea</taxon>
        <taxon>Rhabditida</taxon>
        <taxon>Rhabditina</taxon>
        <taxon>Diplogasteromorpha</taxon>
        <taxon>Diplogasteroidea</taxon>
        <taxon>Neodiplogasteridae</taxon>
        <taxon>Pristionchus</taxon>
    </lineage>
</organism>
<sequence>TNGTTSTSMTTTTKMKVEFNRQEAIQWNQAQSKVVYFRNPDGCVRDFEAERWTRFTEEGSLRCFSTGNGTAKVLVMGNSYGYRAFPVLHRLFAGRYAQMRMFTRSSRVFLTRDPESTVFAEKEKIVVEKFQPDITFLIEKDSFKTLMTPIDGKVEEDPITKHIQAAVDILSSNSGTVIVDQQYIKPSFKDGVAYMIQKRLQQGKNDFDDLKMTRKAYEVEFANEIARMATIKKENVIVNNVEAQLCPGEECYFFDRDSKHSYYGDNAAHMTTEGLKMLEPTYREIIEDFLLRLQSRKNDRLRR</sequence>
<feature type="non-terminal residue" evidence="2">
    <location>
        <position position="1"/>
    </location>
</feature>
<evidence type="ECO:0000313" key="2">
    <source>
        <dbReference type="EMBL" id="GMS91740.1"/>
    </source>
</evidence>
<evidence type="ECO:0000313" key="3">
    <source>
        <dbReference type="Proteomes" id="UP001432027"/>
    </source>
</evidence>
<dbReference type="PANTHER" id="PTHR23028:SF53">
    <property type="entry name" value="ACYL_TRANSF_3 DOMAIN-CONTAINING PROTEIN"/>
    <property type="match status" value="1"/>
</dbReference>
<proteinExistence type="predicted"/>
<dbReference type="Pfam" id="PF19040">
    <property type="entry name" value="SGNH"/>
    <property type="match status" value="1"/>
</dbReference>
<gene>
    <name evidence="2" type="ORF">PENTCL1PPCAC_13915</name>
</gene>